<dbReference type="AlphaFoldDB" id="A0A1F8CS79"/>
<evidence type="ECO:0000313" key="1">
    <source>
        <dbReference type="EMBL" id="OGM79203.1"/>
    </source>
</evidence>
<dbReference type="STRING" id="1802538.A2382_00255"/>
<dbReference type="Pfam" id="PF12389">
    <property type="entry name" value="Peptidase_M73"/>
    <property type="match status" value="1"/>
</dbReference>
<organism evidence="1 2">
    <name type="scientific">Candidatus Woesebacteria bacterium RIFOXYB1_FULL_38_16</name>
    <dbReference type="NCBI Taxonomy" id="1802538"/>
    <lineage>
        <taxon>Bacteria</taxon>
        <taxon>Candidatus Woeseibacteriota</taxon>
    </lineage>
</organism>
<comment type="caution">
    <text evidence="1">The sequence shown here is derived from an EMBL/GenBank/DDBJ whole genome shotgun (WGS) entry which is preliminary data.</text>
</comment>
<reference evidence="1 2" key="1">
    <citation type="journal article" date="2016" name="Nat. Commun.">
        <title>Thousands of microbial genomes shed light on interconnected biogeochemical processes in an aquifer system.</title>
        <authorList>
            <person name="Anantharaman K."/>
            <person name="Brown C.T."/>
            <person name="Hug L.A."/>
            <person name="Sharon I."/>
            <person name="Castelle C.J."/>
            <person name="Probst A.J."/>
            <person name="Thomas B.C."/>
            <person name="Singh A."/>
            <person name="Wilkins M.J."/>
            <person name="Karaoz U."/>
            <person name="Brodie E.L."/>
            <person name="Williams K.H."/>
            <person name="Hubbard S.S."/>
            <person name="Banfield J.F."/>
        </authorList>
    </citation>
    <scope>NUCLEOTIDE SEQUENCE [LARGE SCALE GENOMIC DNA]</scope>
</reference>
<evidence type="ECO:0000313" key="2">
    <source>
        <dbReference type="Proteomes" id="UP000178999"/>
    </source>
</evidence>
<protein>
    <submittedName>
        <fullName evidence="1">Uncharacterized protein</fullName>
    </submittedName>
</protein>
<dbReference type="NCBIfam" id="TIGR04088">
    <property type="entry name" value="cognate_SipW"/>
    <property type="match status" value="1"/>
</dbReference>
<accession>A0A1F8CS79</accession>
<proteinExistence type="predicted"/>
<dbReference type="InterPro" id="IPR023833">
    <property type="entry name" value="Signal_pept_SipW-depend-type"/>
</dbReference>
<name>A0A1F8CS79_9BACT</name>
<dbReference type="Proteomes" id="UP000178999">
    <property type="component" value="Unassembled WGS sequence"/>
</dbReference>
<dbReference type="EMBL" id="MGHY01000018">
    <property type="protein sequence ID" value="OGM79203.1"/>
    <property type="molecule type" value="Genomic_DNA"/>
</dbReference>
<gene>
    <name evidence="1" type="ORF">A2382_00255</name>
</gene>
<dbReference type="InterPro" id="IPR022121">
    <property type="entry name" value="Peptidase_M73_camelysin"/>
</dbReference>
<sequence>MKRILLSIMTIALVAVVGVGATRAYFSDVEISEDNTFEAGVLDLEVDFDGYYNKEVDGQPNAGHWVMTSINDGQKFFDPEFLSDLKPGDYGEGTISLHVDNDAWLRAVISEVHNDENACTEPEAEVDASCDNPGPGQGDLAQYLEFMTWVDDGDNIYEPEGETPERLLFDWSPASDVLGGIWWDLGMISSSEVHYLGVAWRVPEEVGNIIQSDSLDADITFEVEQYRHNEDGPSWND</sequence>